<dbReference type="AlphaFoldDB" id="A0AAE0Y317"/>
<protein>
    <submittedName>
        <fullName evidence="1">Uncharacterized protein</fullName>
    </submittedName>
</protein>
<reference evidence="1" key="1">
    <citation type="journal article" date="2023" name="G3 (Bethesda)">
        <title>A reference genome for the long-term kleptoplast-retaining sea slug Elysia crispata morphotype clarki.</title>
        <authorList>
            <person name="Eastman K.E."/>
            <person name="Pendleton A.L."/>
            <person name="Shaikh M.A."/>
            <person name="Suttiyut T."/>
            <person name="Ogas R."/>
            <person name="Tomko P."/>
            <person name="Gavelis G."/>
            <person name="Widhalm J.R."/>
            <person name="Wisecaver J.H."/>
        </authorList>
    </citation>
    <scope>NUCLEOTIDE SEQUENCE</scope>
    <source>
        <strain evidence="1">ECLA1</strain>
    </source>
</reference>
<gene>
    <name evidence="1" type="ORF">RRG08_043463</name>
</gene>
<evidence type="ECO:0000313" key="2">
    <source>
        <dbReference type="Proteomes" id="UP001283361"/>
    </source>
</evidence>
<keyword evidence="2" id="KW-1185">Reference proteome</keyword>
<sequence>TFSWPACYPDEMVGLRGEREEPAATPW</sequence>
<feature type="non-terminal residue" evidence="1">
    <location>
        <position position="1"/>
    </location>
</feature>
<evidence type="ECO:0000313" key="1">
    <source>
        <dbReference type="EMBL" id="KAK3731187.1"/>
    </source>
</evidence>
<comment type="caution">
    <text evidence="1">The sequence shown here is derived from an EMBL/GenBank/DDBJ whole genome shotgun (WGS) entry which is preliminary data.</text>
</comment>
<dbReference type="EMBL" id="JAWDGP010007023">
    <property type="protein sequence ID" value="KAK3731187.1"/>
    <property type="molecule type" value="Genomic_DNA"/>
</dbReference>
<proteinExistence type="predicted"/>
<name>A0AAE0Y317_9GAST</name>
<accession>A0AAE0Y317</accession>
<dbReference type="Proteomes" id="UP001283361">
    <property type="component" value="Unassembled WGS sequence"/>
</dbReference>
<organism evidence="1 2">
    <name type="scientific">Elysia crispata</name>
    <name type="common">lettuce slug</name>
    <dbReference type="NCBI Taxonomy" id="231223"/>
    <lineage>
        <taxon>Eukaryota</taxon>
        <taxon>Metazoa</taxon>
        <taxon>Spiralia</taxon>
        <taxon>Lophotrochozoa</taxon>
        <taxon>Mollusca</taxon>
        <taxon>Gastropoda</taxon>
        <taxon>Heterobranchia</taxon>
        <taxon>Euthyneura</taxon>
        <taxon>Panpulmonata</taxon>
        <taxon>Sacoglossa</taxon>
        <taxon>Placobranchoidea</taxon>
        <taxon>Plakobranchidae</taxon>
        <taxon>Elysia</taxon>
    </lineage>
</organism>